<keyword evidence="1 2" id="KW-0808">Transferase</keyword>
<dbReference type="InterPro" id="IPR018520">
    <property type="entry name" value="UPP_synth-like_CS"/>
</dbReference>
<dbReference type="InterPro" id="IPR036424">
    <property type="entry name" value="UPP_synth-like_sf"/>
</dbReference>
<comment type="similarity">
    <text evidence="2">Belongs to the UPP synthase family.</text>
</comment>
<feature type="binding site" evidence="2">
    <location>
        <position position="68"/>
    </location>
    <ligand>
        <name>substrate</name>
    </ligand>
</feature>
<dbReference type="OrthoDB" id="4191603at2"/>
<dbReference type="PANTHER" id="PTHR10291">
    <property type="entry name" value="DEHYDRODOLICHYL DIPHOSPHATE SYNTHASE FAMILY MEMBER"/>
    <property type="match status" value="1"/>
</dbReference>
<organism evidence="3 4">
    <name type="scientific">Cesiribacter andamanensis AMV16</name>
    <dbReference type="NCBI Taxonomy" id="1279009"/>
    <lineage>
        <taxon>Bacteria</taxon>
        <taxon>Pseudomonadati</taxon>
        <taxon>Bacteroidota</taxon>
        <taxon>Cytophagia</taxon>
        <taxon>Cytophagales</taxon>
        <taxon>Cesiribacteraceae</taxon>
        <taxon>Cesiribacter</taxon>
    </lineage>
</organism>
<feature type="binding site" evidence="2">
    <location>
        <position position="19"/>
    </location>
    <ligand>
        <name>Mg(2+)</name>
        <dbReference type="ChEBI" id="CHEBI:18420"/>
    </ligand>
</feature>
<dbReference type="SUPFAM" id="SSF64005">
    <property type="entry name" value="Undecaprenyl diphosphate synthase"/>
    <property type="match status" value="1"/>
</dbReference>
<feature type="binding site" evidence="2">
    <location>
        <position position="24"/>
    </location>
    <ligand>
        <name>substrate</name>
    </ligand>
</feature>
<keyword evidence="2" id="KW-0479">Metal-binding</keyword>
<keyword evidence="2" id="KW-0460">Magnesium</keyword>
<feature type="active site" evidence="2">
    <location>
        <position position="19"/>
    </location>
</feature>
<feature type="binding site" evidence="2">
    <location>
        <position position="32"/>
    </location>
    <ligand>
        <name>substrate</name>
    </ligand>
</feature>
<feature type="binding site" evidence="2">
    <location>
        <begin position="20"/>
        <end position="23"/>
    </location>
    <ligand>
        <name>substrate</name>
    </ligand>
</feature>
<proteinExistence type="inferred from homology"/>
<name>M7N919_9BACT</name>
<dbReference type="PANTHER" id="PTHR10291:SF0">
    <property type="entry name" value="DEHYDRODOLICHYL DIPHOSPHATE SYNTHASE 2"/>
    <property type="match status" value="1"/>
</dbReference>
<reference evidence="3 4" key="1">
    <citation type="journal article" date="2013" name="Genome Announc.">
        <title>Draft Genome Sequence of Cesiribacter andamanensis Strain AMV16T, Isolated from a Soil Sample from a Mud Volcano in the Andaman Islands, India.</title>
        <authorList>
            <person name="Shivaji S."/>
            <person name="Ara S."/>
            <person name="Begum Z."/>
            <person name="Srinivas T.N."/>
            <person name="Singh A."/>
            <person name="Kumar Pinnaka A."/>
        </authorList>
    </citation>
    <scope>NUCLEOTIDE SEQUENCE [LARGE SCALE GENOMIC DNA]</scope>
    <source>
        <strain evidence="3 4">AMV16</strain>
    </source>
</reference>
<dbReference type="AlphaFoldDB" id="M7N919"/>
<comment type="function">
    <text evidence="2">Catalyzes the condensation of isopentenyl diphosphate (IPP) with allylic pyrophosphates generating different type of terpenoids.</text>
</comment>
<evidence type="ECO:0000313" key="4">
    <source>
        <dbReference type="Proteomes" id="UP000011910"/>
    </source>
</evidence>
<feature type="binding site" evidence="2">
    <location>
        <position position="36"/>
    </location>
    <ligand>
        <name>substrate</name>
    </ligand>
</feature>
<feature type="binding site" evidence="2">
    <location>
        <begin position="64"/>
        <end position="66"/>
    </location>
    <ligand>
        <name>substrate</name>
    </ligand>
</feature>
<feature type="binding site" evidence="2">
    <location>
        <begin position="193"/>
        <end position="195"/>
    </location>
    <ligand>
        <name>substrate</name>
    </ligand>
</feature>
<dbReference type="GO" id="GO:0016094">
    <property type="term" value="P:polyprenol biosynthetic process"/>
    <property type="evidence" value="ECO:0007669"/>
    <property type="project" value="TreeGrafter"/>
</dbReference>
<evidence type="ECO:0000256" key="1">
    <source>
        <dbReference type="ARBA" id="ARBA00022679"/>
    </source>
</evidence>
<dbReference type="Pfam" id="PF01255">
    <property type="entry name" value="Prenyltransf"/>
    <property type="match status" value="1"/>
</dbReference>
<comment type="cofactor">
    <cofactor evidence="2">
        <name>Mg(2+)</name>
        <dbReference type="ChEBI" id="CHEBI:18420"/>
    </cofactor>
    <text evidence="2">Binds 2 magnesium ions per subunit.</text>
</comment>
<dbReference type="HAMAP" id="MF_01139">
    <property type="entry name" value="ISPT"/>
    <property type="match status" value="1"/>
</dbReference>
<feature type="binding site" evidence="2">
    <location>
        <position position="206"/>
    </location>
    <ligand>
        <name>Mg(2+)</name>
        <dbReference type="ChEBI" id="CHEBI:18420"/>
    </ligand>
</feature>
<dbReference type="EMBL" id="AODQ01000018">
    <property type="protein sequence ID" value="EMR03747.1"/>
    <property type="molecule type" value="Genomic_DNA"/>
</dbReference>
<protein>
    <recommendedName>
        <fullName evidence="2">Isoprenyl transferase</fullName>
        <ecNumber evidence="2">2.5.1.-</ecNumber>
    </recommendedName>
</protein>
<comment type="caution">
    <text evidence="3">The sequence shown here is derived from an EMBL/GenBank/DDBJ whole genome shotgun (WGS) entry which is preliminary data.</text>
</comment>
<dbReference type="NCBIfam" id="NF011405">
    <property type="entry name" value="PRK14830.1"/>
    <property type="match status" value="1"/>
</dbReference>
<evidence type="ECO:0000313" key="3">
    <source>
        <dbReference type="EMBL" id="EMR03747.1"/>
    </source>
</evidence>
<sequence>MKERLDLHNLPRHIAVIMDGNGRWAKKQGAARVFGHKNAILAVRETTESCAELGIQHLTLYAFSTENWNRPRAEVNALMELLVSTIRKEISTLQDNNVRLNHIGNLHDLPTGCQHQLNEAMAETKKNTGLTLTLALSYSGRWEILEAAKKLMQAARDGVLAPEALTPALFEQQLTTHDMPDPELLIRTSGEMRISNFLLWQLAYTELYISEVLWPDFRKEHLYEAIYSYQQRERRFGKTSEQINLSKQG</sequence>
<dbReference type="FunFam" id="3.40.1180.10:FF:000001">
    <property type="entry name" value="(2E,6E)-farnesyl-diphosphate-specific ditrans,polycis-undecaprenyl-diphosphate synthase"/>
    <property type="match status" value="1"/>
</dbReference>
<feature type="binding site" evidence="2">
    <location>
        <position position="70"/>
    </location>
    <ligand>
        <name>substrate</name>
    </ligand>
</feature>
<feature type="active site" description="Proton acceptor" evidence="2">
    <location>
        <position position="67"/>
    </location>
</feature>
<dbReference type="GO" id="GO:0000287">
    <property type="term" value="F:magnesium ion binding"/>
    <property type="evidence" value="ECO:0007669"/>
    <property type="project" value="UniProtKB-UniRule"/>
</dbReference>
<accession>M7N919</accession>
<dbReference type="PROSITE" id="PS01066">
    <property type="entry name" value="UPP_SYNTHASE"/>
    <property type="match status" value="1"/>
</dbReference>
<dbReference type="NCBIfam" id="TIGR00055">
    <property type="entry name" value="uppS"/>
    <property type="match status" value="1"/>
</dbReference>
<dbReference type="GO" id="GO:0045547">
    <property type="term" value="F:ditrans,polycis-polyprenyl diphosphate synthase [(2E,6E)-farnesyl diphosphate specific] activity"/>
    <property type="evidence" value="ECO:0007669"/>
    <property type="project" value="TreeGrafter"/>
</dbReference>
<keyword evidence="4" id="KW-1185">Reference proteome</keyword>
<dbReference type="CDD" id="cd00475">
    <property type="entry name" value="Cis_IPPS"/>
    <property type="match status" value="1"/>
</dbReference>
<dbReference type="PATRIC" id="fig|1279009.4.peg.1101"/>
<dbReference type="Gene3D" id="3.40.1180.10">
    <property type="entry name" value="Decaprenyl diphosphate synthase-like"/>
    <property type="match status" value="1"/>
</dbReference>
<evidence type="ECO:0000256" key="2">
    <source>
        <dbReference type="HAMAP-Rule" id="MF_01139"/>
    </source>
</evidence>
<dbReference type="InterPro" id="IPR001441">
    <property type="entry name" value="UPP_synth-like"/>
</dbReference>
<dbReference type="eggNOG" id="COG0020">
    <property type="taxonomic scope" value="Bacteria"/>
</dbReference>
<gene>
    <name evidence="3" type="primary">uppS</name>
    <name evidence="3" type="ORF">ADICEAN_01085</name>
</gene>
<dbReference type="STRING" id="1279009.ADICEAN_01085"/>
<dbReference type="RefSeq" id="WP_009194485.1">
    <property type="nucleotide sequence ID" value="NZ_AODQ01000018.1"/>
</dbReference>
<comment type="subunit">
    <text evidence="2">Homodimer.</text>
</comment>
<dbReference type="Proteomes" id="UP000011910">
    <property type="component" value="Unassembled WGS sequence"/>
</dbReference>
<dbReference type="EC" id="2.5.1.-" evidence="2"/>
<feature type="binding site" evidence="2">
    <location>
        <position position="187"/>
    </location>
    <ligand>
        <name>substrate</name>
    </ligand>
</feature>